<keyword evidence="2" id="KW-1185">Reference proteome</keyword>
<gene>
    <name evidence="1" type="ORF">J1N35_008370</name>
</gene>
<sequence length="265" mass="29801">MTTVQSVDFDSMEPYGSPFFGDRFVHSFPRHKVVKLDDDTFLQLQKQVILGGLPPEYETVVSSASLSPTTFPLRRVVDALLECENRQAQAVQEVLFATNLVEGSLSLPEEPITYGGRSHVRGCEKGFRSCLQCQIYSWFGHLAQRCYYRYHHKDSAPVPSVEDPIAANHGMRVSDKGDVWFVQSNRRPRTFNESSQNPFDQTCVGQGYYGRPIHDGVRPNFGPNFGVPNCLARSHDGQLGNLVVLWSTKPYARVYSGFDPYIGLS</sequence>
<evidence type="ECO:0000313" key="2">
    <source>
        <dbReference type="Proteomes" id="UP000828251"/>
    </source>
</evidence>
<dbReference type="EMBL" id="JAIQCV010000003">
    <property type="protein sequence ID" value="KAH1114992.1"/>
    <property type="molecule type" value="Genomic_DNA"/>
</dbReference>
<dbReference type="AlphaFoldDB" id="A0A9D3W9A3"/>
<dbReference type="Proteomes" id="UP000828251">
    <property type="component" value="Unassembled WGS sequence"/>
</dbReference>
<protein>
    <submittedName>
        <fullName evidence="1">Uncharacterized protein</fullName>
    </submittedName>
</protein>
<evidence type="ECO:0000313" key="1">
    <source>
        <dbReference type="EMBL" id="KAH1114992.1"/>
    </source>
</evidence>
<name>A0A9D3W9A3_9ROSI</name>
<comment type="caution">
    <text evidence="1">The sequence shown here is derived from an EMBL/GenBank/DDBJ whole genome shotgun (WGS) entry which is preliminary data.</text>
</comment>
<proteinExistence type="predicted"/>
<organism evidence="1 2">
    <name type="scientific">Gossypium stocksii</name>
    <dbReference type="NCBI Taxonomy" id="47602"/>
    <lineage>
        <taxon>Eukaryota</taxon>
        <taxon>Viridiplantae</taxon>
        <taxon>Streptophyta</taxon>
        <taxon>Embryophyta</taxon>
        <taxon>Tracheophyta</taxon>
        <taxon>Spermatophyta</taxon>
        <taxon>Magnoliopsida</taxon>
        <taxon>eudicotyledons</taxon>
        <taxon>Gunneridae</taxon>
        <taxon>Pentapetalae</taxon>
        <taxon>rosids</taxon>
        <taxon>malvids</taxon>
        <taxon>Malvales</taxon>
        <taxon>Malvaceae</taxon>
        <taxon>Malvoideae</taxon>
        <taxon>Gossypium</taxon>
    </lineage>
</organism>
<accession>A0A9D3W9A3</accession>
<reference evidence="1 2" key="1">
    <citation type="journal article" date="2021" name="Plant Biotechnol. J.">
        <title>Multi-omics assisted identification of the key and species-specific regulatory components of drought-tolerant mechanisms in Gossypium stocksii.</title>
        <authorList>
            <person name="Yu D."/>
            <person name="Ke L."/>
            <person name="Zhang D."/>
            <person name="Wu Y."/>
            <person name="Sun Y."/>
            <person name="Mei J."/>
            <person name="Sun J."/>
            <person name="Sun Y."/>
        </authorList>
    </citation>
    <scope>NUCLEOTIDE SEQUENCE [LARGE SCALE GENOMIC DNA]</scope>
    <source>
        <strain evidence="2">cv. E1</strain>
        <tissue evidence="1">Leaf</tissue>
    </source>
</reference>